<reference evidence="1" key="1">
    <citation type="submission" date="2016-11" db="EMBL/GenBank/DDBJ databases">
        <title>The genome of Nicotiana attenuata.</title>
        <authorList>
            <person name="Xu S."/>
            <person name="Brockmoeller T."/>
            <person name="Gaquerel E."/>
            <person name="Navarro A."/>
            <person name="Kuhl H."/>
            <person name="Gase K."/>
            <person name="Ling Z."/>
            <person name="Zhou W."/>
            <person name="Kreitzer C."/>
            <person name="Stanke M."/>
            <person name="Tang H."/>
            <person name="Lyons E."/>
            <person name="Pandey P."/>
            <person name="Pandey S.P."/>
            <person name="Timmermann B."/>
            <person name="Baldwin I.T."/>
        </authorList>
    </citation>
    <scope>NUCLEOTIDE SEQUENCE [LARGE SCALE GENOMIC DNA]</scope>
    <source>
        <strain evidence="1">UT</strain>
    </source>
</reference>
<dbReference type="EMBL" id="MJEQ01002356">
    <property type="protein sequence ID" value="OIT27574.1"/>
    <property type="molecule type" value="Genomic_DNA"/>
</dbReference>
<dbReference type="OrthoDB" id="1932439at2759"/>
<gene>
    <name evidence="1" type="ORF">A4A49_35020</name>
</gene>
<organism evidence="1 2">
    <name type="scientific">Nicotiana attenuata</name>
    <name type="common">Coyote tobacco</name>
    <dbReference type="NCBI Taxonomy" id="49451"/>
    <lineage>
        <taxon>Eukaryota</taxon>
        <taxon>Viridiplantae</taxon>
        <taxon>Streptophyta</taxon>
        <taxon>Embryophyta</taxon>
        <taxon>Tracheophyta</taxon>
        <taxon>Spermatophyta</taxon>
        <taxon>Magnoliopsida</taxon>
        <taxon>eudicotyledons</taxon>
        <taxon>Gunneridae</taxon>
        <taxon>Pentapetalae</taxon>
        <taxon>asterids</taxon>
        <taxon>lamiids</taxon>
        <taxon>Solanales</taxon>
        <taxon>Solanaceae</taxon>
        <taxon>Nicotianoideae</taxon>
        <taxon>Nicotianeae</taxon>
        <taxon>Nicotiana</taxon>
    </lineage>
</organism>
<dbReference type="AlphaFoldDB" id="A0A1J6KDW2"/>
<sequence>MTKERQLSSDSMVAAKPSLIWDCGSSLYDSFELKSFERQLGMAIASRTMSMPHLSDNHVFPLSSSSESGLSNERVGLNLDGSKSQRALKKGSKISRTFQKLLKSVFRPKHNTSSPIFPVQDKSSSDEVQVICEKCSALSPIWEVTECDGLFRRISGRW</sequence>
<name>A0A1J6KDW2_NICAT</name>
<evidence type="ECO:0000313" key="1">
    <source>
        <dbReference type="EMBL" id="OIT27574.1"/>
    </source>
</evidence>
<dbReference type="PANTHER" id="PTHR33978">
    <property type="entry name" value="SERINE/THREONINE-KINASE"/>
    <property type="match status" value="1"/>
</dbReference>
<dbReference type="PANTHER" id="PTHR33978:SF4">
    <property type="entry name" value="SERINE_THREONINE-KINASE"/>
    <property type="match status" value="1"/>
</dbReference>
<protein>
    <submittedName>
        <fullName evidence="1">Uncharacterized protein</fullName>
    </submittedName>
</protein>
<comment type="caution">
    <text evidence="1">The sequence shown here is derived from an EMBL/GenBank/DDBJ whole genome shotgun (WGS) entry which is preliminary data.</text>
</comment>
<dbReference type="Proteomes" id="UP000187609">
    <property type="component" value="Unassembled WGS sequence"/>
</dbReference>
<keyword evidence="2" id="KW-1185">Reference proteome</keyword>
<dbReference type="Gramene" id="OIT27574">
    <property type="protein sequence ID" value="OIT27574"/>
    <property type="gene ID" value="A4A49_35020"/>
</dbReference>
<accession>A0A1J6KDW2</accession>
<evidence type="ECO:0000313" key="2">
    <source>
        <dbReference type="Proteomes" id="UP000187609"/>
    </source>
</evidence>
<dbReference type="KEGG" id="nau:109213760"/>
<proteinExistence type="predicted"/>